<evidence type="ECO:0000313" key="2">
    <source>
        <dbReference type="EMBL" id="KAG8517932.1"/>
    </source>
</evidence>
<reference evidence="2" key="1">
    <citation type="journal article" date="2021" name="Evol. Appl.">
        <title>The genome of the Pyrenean desman and the effects of bottlenecks and inbreeding on the genomic landscape of an endangered species.</title>
        <authorList>
            <person name="Escoda L."/>
            <person name="Castresana J."/>
        </authorList>
    </citation>
    <scope>NUCLEOTIDE SEQUENCE</scope>
    <source>
        <strain evidence="2">IBE-C5619</strain>
    </source>
</reference>
<feature type="compositionally biased region" description="Basic and acidic residues" evidence="1">
    <location>
        <begin position="155"/>
        <end position="170"/>
    </location>
</feature>
<keyword evidence="3" id="KW-1185">Reference proteome</keyword>
<comment type="caution">
    <text evidence="2">The sequence shown here is derived from an EMBL/GenBank/DDBJ whole genome shotgun (WGS) entry which is preliminary data.</text>
</comment>
<proteinExistence type="predicted"/>
<sequence>MPQDVLLHTPGQRQTKEPGKHRSVHCRVAACLPRHGKLEAVEGGQARPVHPDSGGPSAHLLGQRRACTPAPAPVRLREQAAPETLEELEFRAGVQGTAPPRPLPTPLQAAAGAQLTICCSVLTHVHAGLSSDLQLRERRLPAQLRGHGRGPRLRLPPEVRPPRRWPDLHR</sequence>
<evidence type="ECO:0000313" key="3">
    <source>
        <dbReference type="Proteomes" id="UP000700334"/>
    </source>
</evidence>
<protein>
    <submittedName>
        <fullName evidence="2">Uncharacterized protein</fullName>
    </submittedName>
</protein>
<dbReference type="EMBL" id="JAGFMF010011642">
    <property type="protein sequence ID" value="KAG8517932.1"/>
    <property type="molecule type" value="Genomic_DNA"/>
</dbReference>
<accession>A0A8J6AFN8</accession>
<organism evidence="2 3">
    <name type="scientific">Galemys pyrenaicus</name>
    <name type="common">Iberian desman</name>
    <name type="synonym">Pyrenean desman</name>
    <dbReference type="NCBI Taxonomy" id="202257"/>
    <lineage>
        <taxon>Eukaryota</taxon>
        <taxon>Metazoa</taxon>
        <taxon>Chordata</taxon>
        <taxon>Craniata</taxon>
        <taxon>Vertebrata</taxon>
        <taxon>Euteleostomi</taxon>
        <taxon>Mammalia</taxon>
        <taxon>Eutheria</taxon>
        <taxon>Laurasiatheria</taxon>
        <taxon>Eulipotyphla</taxon>
        <taxon>Talpidae</taxon>
        <taxon>Galemys</taxon>
    </lineage>
</organism>
<dbReference type="Proteomes" id="UP000700334">
    <property type="component" value="Unassembled WGS sequence"/>
</dbReference>
<evidence type="ECO:0000256" key="1">
    <source>
        <dbReference type="SAM" id="MobiDB-lite"/>
    </source>
</evidence>
<feature type="region of interest" description="Disordered" evidence="1">
    <location>
        <begin position="141"/>
        <end position="170"/>
    </location>
</feature>
<gene>
    <name evidence="2" type="ORF">J0S82_010976</name>
</gene>
<feature type="region of interest" description="Disordered" evidence="1">
    <location>
        <begin position="1"/>
        <end position="22"/>
    </location>
</feature>
<name>A0A8J6AFN8_GALPY</name>
<dbReference type="AlphaFoldDB" id="A0A8J6AFN8"/>